<accession>A0ABM7T087</accession>
<evidence type="ECO:0000313" key="3">
    <source>
        <dbReference type="EMBL" id="BCZ44615.1"/>
    </source>
</evidence>
<organism evidence="3 4">
    <name type="scientific">Clostridium gelidum</name>
    <dbReference type="NCBI Taxonomy" id="704125"/>
    <lineage>
        <taxon>Bacteria</taxon>
        <taxon>Bacillati</taxon>
        <taxon>Bacillota</taxon>
        <taxon>Clostridia</taxon>
        <taxon>Eubacteriales</taxon>
        <taxon>Clostridiaceae</taxon>
        <taxon>Clostridium</taxon>
    </lineage>
</organism>
<name>A0ABM7T087_9CLOT</name>
<evidence type="ECO:0000256" key="1">
    <source>
        <dbReference type="ARBA" id="ARBA00022737"/>
    </source>
</evidence>
<dbReference type="Pfam" id="PF01473">
    <property type="entry name" value="Choline_bind_1"/>
    <property type="match status" value="1"/>
</dbReference>
<feature type="repeat" description="Cell wall-binding" evidence="2">
    <location>
        <begin position="46"/>
        <end position="65"/>
    </location>
</feature>
<gene>
    <name evidence="3" type="ORF">psyc5s11_06820</name>
</gene>
<evidence type="ECO:0000313" key="4">
    <source>
        <dbReference type="Proteomes" id="UP000824633"/>
    </source>
</evidence>
<proteinExistence type="predicted"/>
<keyword evidence="4" id="KW-1185">Reference proteome</keyword>
<dbReference type="Proteomes" id="UP000824633">
    <property type="component" value="Chromosome"/>
</dbReference>
<dbReference type="SUPFAM" id="SSF69360">
    <property type="entry name" value="Cell wall binding repeat"/>
    <property type="match status" value="1"/>
</dbReference>
<dbReference type="Gene3D" id="2.10.270.10">
    <property type="entry name" value="Cholin Binding"/>
    <property type="match status" value="1"/>
</dbReference>
<evidence type="ECO:0000256" key="2">
    <source>
        <dbReference type="PROSITE-ProRule" id="PRU00591"/>
    </source>
</evidence>
<keyword evidence="1" id="KW-0677">Repeat</keyword>
<dbReference type="InterPro" id="IPR018337">
    <property type="entry name" value="Cell_wall/Cho-bd_repeat"/>
</dbReference>
<evidence type="ECO:0008006" key="5">
    <source>
        <dbReference type="Google" id="ProtNLM"/>
    </source>
</evidence>
<sequence>MNKINKNFSIFLIVIILVGSGFTKNAYAEWEHENCEWKYLGDYGYEKGWQQINGKWYYLDSITGIMKIGWCYDKQYSKWYYLSFYGDMYDSKTISTYPVELSSIEAKIKQYTNEEVEYKWTKDIDDNMFVCFMSKNENVPKQYYYHTSTGNIYEIKNGILTNIATKETVDFFTEEQAVQVVKNYFSNNYKDIPQVIKVESNEEDHYLIHCYDDKDGYETNSSWYCVDKTTRDVKSI</sequence>
<dbReference type="EMBL" id="AP024849">
    <property type="protein sequence ID" value="BCZ44615.1"/>
    <property type="molecule type" value="Genomic_DNA"/>
</dbReference>
<reference evidence="4" key="1">
    <citation type="submission" date="2021-07" db="EMBL/GenBank/DDBJ databases">
        <title>Complete genome sequencing of a Clostridium isolate.</title>
        <authorList>
            <person name="Ueki A."/>
            <person name="Tonouchi A."/>
        </authorList>
    </citation>
    <scope>NUCLEOTIDE SEQUENCE [LARGE SCALE GENOMIC DNA]</scope>
    <source>
        <strain evidence="4">C5S11</strain>
    </source>
</reference>
<protein>
    <recommendedName>
        <fullName evidence="5">Cell wall-binding protein</fullName>
    </recommendedName>
</protein>
<dbReference type="PROSITE" id="PS51170">
    <property type="entry name" value="CW"/>
    <property type="match status" value="1"/>
</dbReference>